<dbReference type="InParanoid" id="A0A1S2ZYD1"/>
<dbReference type="GO" id="GO:0016032">
    <property type="term" value="P:viral process"/>
    <property type="evidence" value="ECO:0007669"/>
    <property type="project" value="InterPro"/>
</dbReference>
<evidence type="ECO:0000259" key="3">
    <source>
        <dbReference type="Pfam" id="PF19317"/>
    </source>
</evidence>
<dbReference type="SUPFAM" id="SSF47353">
    <property type="entry name" value="Retrovirus capsid dimerization domain-like"/>
    <property type="match status" value="1"/>
</dbReference>
<reference evidence="5" key="1">
    <citation type="submission" date="2025-08" db="UniProtKB">
        <authorList>
            <consortium name="RefSeq"/>
        </authorList>
    </citation>
    <scope>IDENTIFICATION</scope>
</reference>
<name>A0A1S2ZYD1_ERIEU</name>
<dbReference type="InterPro" id="IPR008919">
    <property type="entry name" value="Retrov_capsid_N"/>
</dbReference>
<feature type="domain" description="Retroviral nucleocapsid Gag protein p24 C-terminal" evidence="3">
    <location>
        <begin position="369"/>
        <end position="412"/>
    </location>
</feature>
<feature type="compositionally biased region" description="Acidic residues" evidence="1">
    <location>
        <begin position="146"/>
        <end position="155"/>
    </location>
</feature>
<dbReference type="InterPro" id="IPR045345">
    <property type="entry name" value="Gag_p24_C"/>
</dbReference>
<dbReference type="RefSeq" id="XP_007526522.1">
    <property type="nucleotide sequence ID" value="XM_007526460.1"/>
</dbReference>
<sequence>MGNSGSRTELQHQLRRLLEQQGTAIKSSTAQQFLDIINTASPWFLSGGGLNIPDWDQVKRDLQKQLHKQGPDAFPIETFWLWRLVNDALWSEKVRIKAELGAARGVWQEVQEEETRRSLSNGPLSDRPSPLPPEKDWEDRGGPIPDSEEESEDEEGILRQEIKDLRRRIKELETVENAAPPVVPSTPPLQPPAYAAWEGHIPAPEEAVEGMGPTEGVRFCPLVMPVMEVPDPDNPGQVIRQHQALPFKEVKAMKEAVCSYGPQEPFTLTVFESFAALDLTPSDWQQLCRAVLMGGDYLLWKGEYYEECLCIAWHNANAGQAHRNLDMLQGTGAYNTLQAQIAYDPGVYAQIASAASRAWKALPNKAAGEHLSKVLQGPSEPFADFVDSLIQLAGKIFGDVNTDMPVIQQLAY</sequence>
<dbReference type="Gene3D" id="1.10.375.10">
    <property type="entry name" value="Human Immunodeficiency Virus Type 1 Capsid Protein"/>
    <property type="match status" value="1"/>
</dbReference>
<dbReference type="PANTHER" id="PTHR40389">
    <property type="entry name" value="ENDOGENOUS RETROVIRUS GROUP K MEMBER 24 GAG POLYPROTEIN-RELATED"/>
    <property type="match status" value="1"/>
</dbReference>
<feature type="region of interest" description="Disordered" evidence="1">
    <location>
        <begin position="108"/>
        <end position="157"/>
    </location>
</feature>
<dbReference type="GeneID" id="103116551"/>
<dbReference type="Pfam" id="PF02337">
    <property type="entry name" value="Gag_p10"/>
    <property type="match status" value="1"/>
</dbReference>
<evidence type="ECO:0000256" key="1">
    <source>
        <dbReference type="SAM" id="MobiDB-lite"/>
    </source>
</evidence>
<organism evidence="4 5">
    <name type="scientific">Erinaceus europaeus</name>
    <name type="common">Western European hedgehog</name>
    <dbReference type="NCBI Taxonomy" id="9365"/>
    <lineage>
        <taxon>Eukaryota</taxon>
        <taxon>Metazoa</taxon>
        <taxon>Chordata</taxon>
        <taxon>Craniata</taxon>
        <taxon>Vertebrata</taxon>
        <taxon>Euteleostomi</taxon>
        <taxon>Mammalia</taxon>
        <taxon>Eutheria</taxon>
        <taxon>Laurasiatheria</taxon>
        <taxon>Eulipotyphla</taxon>
        <taxon>Erinaceidae</taxon>
        <taxon>Erinaceinae</taxon>
        <taxon>Erinaceus</taxon>
    </lineage>
</organism>
<feature type="domain" description="Beta-retroviral matrix protein" evidence="2">
    <location>
        <begin position="12"/>
        <end position="89"/>
    </location>
</feature>
<dbReference type="InterPro" id="IPR003322">
    <property type="entry name" value="B_retro_matrix"/>
</dbReference>
<evidence type="ECO:0000259" key="2">
    <source>
        <dbReference type="Pfam" id="PF02337"/>
    </source>
</evidence>
<evidence type="ECO:0000313" key="4">
    <source>
        <dbReference type="Proteomes" id="UP001652624"/>
    </source>
</evidence>
<dbReference type="GO" id="GO:0005198">
    <property type="term" value="F:structural molecule activity"/>
    <property type="evidence" value="ECO:0007669"/>
    <property type="project" value="InterPro"/>
</dbReference>
<dbReference type="InterPro" id="IPR010999">
    <property type="entry name" value="Retrovr_matrix"/>
</dbReference>
<dbReference type="OrthoDB" id="9666106at2759"/>
<dbReference type="Pfam" id="PF19317">
    <property type="entry name" value="Gag_p24_C"/>
    <property type="match status" value="1"/>
</dbReference>
<dbReference type="Proteomes" id="UP001652624">
    <property type="component" value="Chromosome 3"/>
</dbReference>
<gene>
    <name evidence="5" type="primary">LOC103116551</name>
</gene>
<dbReference type="InterPro" id="IPR038124">
    <property type="entry name" value="B_retro_matrix_sf"/>
</dbReference>
<dbReference type="InterPro" id="IPR050195">
    <property type="entry name" value="Primate_lentivir_Gag_pol-like"/>
</dbReference>
<dbReference type="Pfam" id="PF00607">
    <property type="entry name" value="Gag_p24"/>
    <property type="match status" value="1"/>
</dbReference>
<dbReference type="InterPro" id="IPR008916">
    <property type="entry name" value="Retrov_capsid_C"/>
</dbReference>
<proteinExistence type="predicted"/>
<dbReference type="SUPFAM" id="SSF47943">
    <property type="entry name" value="Retrovirus capsid protein, N-terminal core domain"/>
    <property type="match status" value="1"/>
</dbReference>
<dbReference type="Gene3D" id="1.10.150.490">
    <property type="entry name" value="Retroviral GAG p10 protein"/>
    <property type="match status" value="1"/>
</dbReference>
<dbReference type="eggNOG" id="KOG0017">
    <property type="taxonomic scope" value="Eukaryota"/>
</dbReference>
<dbReference type="AlphaFoldDB" id="A0A1S2ZYD1"/>
<keyword evidence="4" id="KW-1185">Reference proteome</keyword>
<dbReference type="PANTHER" id="PTHR40389:SF3">
    <property type="entry name" value="IGE-BINDING PROTEIN"/>
    <property type="match status" value="1"/>
</dbReference>
<dbReference type="SUPFAM" id="SSF47836">
    <property type="entry name" value="Retroviral matrix proteins"/>
    <property type="match status" value="1"/>
</dbReference>
<accession>A0A1S2ZYD1</accession>
<dbReference type="Gene3D" id="1.10.1200.30">
    <property type="match status" value="1"/>
</dbReference>
<evidence type="ECO:0000313" key="5">
    <source>
        <dbReference type="RefSeq" id="XP_007526522.1"/>
    </source>
</evidence>
<protein>
    <submittedName>
        <fullName evidence="5">IgE-binding protein</fullName>
    </submittedName>
</protein>